<dbReference type="PANTHER" id="PTHR11601">
    <property type="entry name" value="CYSTEINE DESULFURYLASE FAMILY MEMBER"/>
    <property type="match status" value="1"/>
</dbReference>
<dbReference type="GO" id="GO:0046872">
    <property type="term" value="F:metal ion binding"/>
    <property type="evidence" value="ECO:0007669"/>
    <property type="project" value="UniProtKB-KW"/>
</dbReference>
<dbReference type="Gene3D" id="3.90.1150.10">
    <property type="entry name" value="Aspartate Aminotransferase, domain 1"/>
    <property type="match status" value="1"/>
</dbReference>
<evidence type="ECO:0000256" key="7">
    <source>
        <dbReference type="RuleBase" id="RU004504"/>
    </source>
</evidence>
<evidence type="ECO:0000259" key="8">
    <source>
        <dbReference type="Pfam" id="PF00266"/>
    </source>
</evidence>
<sequence>MEVYFDNSATTMPYAEVMDSMVDAMKNYYGNPSSAYSLGLKAELKMNESRDIAAHTLNCERGEIIFTSGGSESNNFLIRGFVKPGNEVITTRIEHPSVLNTCRALENTGVKVIYLDVNSRGQIDLNQLEKNINKQTRIVSVMHTNNEIGTVQDIEAIGKLIKEKSSRVKFHVDAVQAYGKYYIDVKKLNIDLLSASGHKIHGPRGVGIAYVKKGLLPRPLIYGGGQERGFRSGTENLCAAVGFAKAAEKIYKHREQNFRHVAEVKEYFMGKLEQMDGIKINSRGKEYSPYVLSVSFIGVRGEVLLHMLEEKGIYVSTGSACSAKSSKNSHVLEAVGLPQEALKGTIRFSFADNNSRDQVDYTLKVLDKSLKFLRRVGK</sequence>
<dbReference type="OrthoDB" id="9808002at2"/>
<evidence type="ECO:0000256" key="5">
    <source>
        <dbReference type="ARBA" id="ARBA00023004"/>
    </source>
</evidence>
<dbReference type="InterPro" id="IPR015422">
    <property type="entry name" value="PyrdxlP-dep_Trfase_small"/>
</dbReference>
<evidence type="ECO:0000313" key="10">
    <source>
        <dbReference type="Proteomes" id="UP000237798"/>
    </source>
</evidence>
<comment type="similarity">
    <text evidence="2">Belongs to the class-V pyridoxal-phosphate-dependent aminotransferase family. NifS/IscS subfamily.</text>
</comment>
<keyword evidence="6" id="KW-0411">Iron-sulfur</keyword>
<evidence type="ECO:0000256" key="6">
    <source>
        <dbReference type="ARBA" id="ARBA00023014"/>
    </source>
</evidence>
<dbReference type="GO" id="GO:0031071">
    <property type="term" value="F:cysteine desulfurase activity"/>
    <property type="evidence" value="ECO:0007669"/>
    <property type="project" value="UniProtKB-EC"/>
</dbReference>
<comment type="caution">
    <text evidence="9">The sequence shown here is derived from an EMBL/GenBank/DDBJ whole genome shotgun (WGS) entry which is preliminary data.</text>
</comment>
<dbReference type="Gene3D" id="3.40.640.10">
    <property type="entry name" value="Type I PLP-dependent aspartate aminotransferase-like (Major domain)"/>
    <property type="match status" value="1"/>
</dbReference>
<evidence type="ECO:0000256" key="1">
    <source>
        <dbReference type="ARBA" id="ARBA00001933"/>
    </source>
</evidence>
<dbReference type="InterPro" id="IPR015421">
    <property type="entry name" value="PyrdxlP-dep_Trfase_major"/>
</dbReference>
<dbReference type="Pfam" id="PF00266">
    <property type="entry name" value="Aminotran_5"/>
    <property type="match status" value="1"/>
</dbReference>
<accession>A0A2T0BET7</accession>
<dbReference type="EMBL" id="PVXP01000056">
    <property type="protein sequence ID" value="PRR82378.1"/>
    <property type="molecule type" value="Genomic_DNA"/>
</dbReference>
<dbReference type="Proteomes" id="UP000237798">
    <property type="component" value="Unassembled WGS sequence"/>
</dbReference>
<feature type="domain" description="Aminotransferase class V" evidence="8">
    <location>
        <begin position="3"/>
        <end position="361"/>
    </location>
</feature>
<dbReference type="PROSITE" id="PS00595">
    <property type="entry name" value="AA_TRANSFER_CLASS_5"/>
    <property type="match status" value="1"/>
</dbReference>
<dbReference type="SUPFAM" id="SSF53383">
    <property type="entry name" value="PLP-dependent transferases"/>
    <property type="match status" value="1"/>
</dbReference>
<dbReference type="PIRSF" id="PIRSF005572">
    <property type="entry name" value="NifS"/>
    <property type="match status" value="1"/>
</dbReference>
<dbReference type="InterPro" id="IPR015424">
    <property type="entry name" value="PyrdxlP-dep_Trfase"/>
</dbReference>
<protein>
    <submittedName>
        <fullName evidence="9">Cysteine desulfurase</fullName>
        <ecNumber evidence="9">2.8.1.7</ecNumber>
    </submittedName>
</protein>
<dbReference type="InterPro" id="IPR016454">
    <property type="entry name" value="Cysteine_dSase"/>
</dbReference>
<evidence type="ECO:0000256" key="3">
    <source>
        <dbReference type="ARBA" id="ARBA00022723"/>
    </source>
</evidence>
<dbReference type="RefSeq" id="WP_106010472.1">
    <property type="nucleotide sequence ID" value="NZ_JALCPJ010000011.1"/>
</dbReference>
<dbReference type="AlphaFoldDB" id="A0A2T0BET7"/>
<keyword evidence="4" id="KW-0663">Pyridoxal phosphate</keyword>
<keyword evidence="5" id="KW-0408">Iron</keyword>
<evidence type="ECO:0000256" key="2">
    <source>
        <dbReference type="ARBA" id="ARBA00006490"/>
    </source>
</evidence>
<dbReference type="GO" id="GO:0051536">
    <property type="term" value="F:iron-sulfur cluster binding"/>
    <property type="evidence" value="ECO:0007669"/>
    <property type="project" value="UniProtKB-KW"/>
</dbReference>
<dbReference type="InterPro" id="IPR020578">
    <property type="entry name" value="Aminotrans_V_PyrdxlP_BS"/>
</dbReference>
<proteinExistence type="inferred from homology"/>
<gene>
    <name evidence="9" type="primary">iscS_2</name>
    <name evidence="9" type="ORF">CLLU_28890</name>
</gene>
<dbReference type="InterPro" id="IPR000192">
    <property type="entry name" value="Aminotrans_V_dom"/>
</dbReference>
<dbReference type="PANTHER" id="PTHR11601:SF50">
    <property type="entry name" value="CYSTEINE DESULFURASE ISCS 2-RELATED"/>
    <property type="match status" value="1"/>
</dbReference>
<keyword evidence="9" id="KW-0808">Transferase</keyword>
<reference evidence="9 10" key="1">
    <citation type="submission" date="2018-03" db="EMBL/GenBank/DDBJ databases">
        <title>Genome sequence of Clostridium luticellarii DSM 29923.</title>
        <authorList>
            <person name="Poehlein A."/>
            <person name="Daniel R."/>
        </authorList>
    </citation>
    <scope>NUCLEOTIDE SEQUENCE [LARGE SCALE GENOMIC DNA]</scope>
    <source>
        <strain evidence="9 10">DSM 29923</strain>
    </source>
</reference>
<name>A0A2T0BET7_9CLOT</name>
<keyword evidence="10" id="KW-1185">Reference proteome</keyword>
<organism evidence="9 10">
    <name type="scientific">Clostridium luticellarii</name>
    <dbReference type="NCBI Taxonomy" id="1691940"/>
    <lineage>
        <taxon>Bacteria</taxon>
        <taxon>Bacillati</taxon>
        <taxon>Bacillota</taxon>
        <taxon>Clostridia</taxon>
        <taxon>Eubacteriales</taxon>
        <taxon>Clostridiaceae</taxon>
        <taxon>Clostridium</taxon>
    </lineage>
</organism>
<comment type="cofactor">
    <cofactor evidence="1 7">
        <name>pyridoxal 5'-phosphate</name>
        <dbReference type="ChEBI" id="CHEBI:597326"/>
    </cofactor>
</comment>
<dbReference type="EC" id="2.8.1.7" evidence="9"/>
<keyword evidence="3" id="KW-0479">Metal-binding</keyword>
<evidence type="ECO:0000313" key="9">
    <source>
        <dbReference type="EMBL" id="PRR82378.1"/>
    </source>
</evidence>
<evidence type="ECO:0000256" key="4">
    <source>
        <dbReference type="ARBA" id="ARBA00022898"/>
    </source>
</evidence>
<dbReference type="Gene3D" id="1.10.260.50">
    <property type="match status" value="1"/>
</dbReference>